<organism evidence="1">
    <name type="scientific">marine metagenome</name>
    <dbReference type="NCBI Taxonomy" id="408172"/>
    <lineage>
        <taxon>unclassified sequences</taxon>
        <taxon>metagenomes</taxon>
        <taxon>ecological metagenomes</taxon>
    </lineage>
</organism>
<reference evidence="1" key="1">
    <citation type="submission" date="2018-05" db="EMBL/GenBank/DDBJ databases">
        <authorList>
            <person name="Lanie J.A."/>
            <person name="Ng W.-L."/>
            <person name="Kazmierczak K.M."/>
            <person name="Andrzejewski T.M."/>
            <person name="Davidsen T.M."/>
            <person name="Wayne K.J."/>
            <person name="Tettelin H."/>
            <person name="Glass J.I."/>
            <person name="Rusch D."/>
            <person name="Podicherti R."/>
            <person name="Tsui H.-C.T."/>
            <person name="Winkler M.E."/>
        </authorList>
    </citation>
    <scope>NUCLEOTIDE SEQUENCE</scope>
</reference>
<dbReference type="Gene3D" id="2.60.40.1120">
    <property type="entry name" value="Carboxypeptidase-like, regulatory domain"/>
    <property type="match status" value="1"/>
</dbReference>
<evidence type="ECO:0000313" key="1">
    <source>
        <dbReference type="EMBL" id="SVA91339.1"/>
    </source>
</evidence>
<dbReference type="EMBL" id="UINC01022202">
    <property type="protein sequence ID" value="SVA91339.1"/>
    <property type="molecule type" value="Genomic_DNA"/>
</dbReference>
<dbReference type="AlphaFoldDB" id="A0A381ZQ60"/>
<sequence length="173" mass="20028">MVRKFLFFAFNIHIVLAKTVLISGVVFNMENEPTRKATVTLSNLENVPLIVETTNRKGRFKMKNIKPDFYYLTVEHPEDGQIIVKINPRKKRNRDIVLRLTVAPTPVPPIVYTFSNAKPLETDPALRMKPVKTTVDIGKIIVEWGKRSQAKTYQLYRDDEMIFQSNENSFEDT</sequence>
<gene>
    <name evidence="1" type="ORF">METZ01_LOCUS144193</name>
</gene>
<protein>
    <recommendedName>
        <fullName evidence="2">Carboxypeptidase regulatory-like domain-containing protein</fullName>
    </recommendedName>
</protein>
<proteinExistence type="predicted"/>
<dbReference type="InterPro" id="IPR008969">
    <property type="entry name" value="CarboxyPept-like_regulatory"/>
</dbReference>
<feature type="non-terminal residue" evidence="1">
    <location>
        <position position="173"/>
    </location>
</feature>
<evidence type="ECO:0008006" key="2">
    <source>
        <dbReference type="Google" id="ProtNLM"/>
    </source>
</evidence>
<dbReference type="SUPFAM" id="SSF49464">
    <property type="entry name" value="Carboxypeptidase regulatory domain-like"/>
    <property type="match status" value="1"/>
</dbReference>
<name>A0A381ZQ60_9ZZZZ</name>
<accession>A0A381ZQ60</accession>